<dbReference type="RefSeq" id="WP_054845843.1">
    <property type="nucleotide sequence ID" value="NZ_AP018929.1"/>
</dbReference>
<dbReference type="EMBL" id="AP018929">
    <property type="protein sequence ID" value="BBG25301.1"/>
    <property type="molecule type" value="Genomic_DNA"/>
</dbReference>
<dbReference type="GeneID" id="41718920"/>
<evidence type="ECO:0000313" key="4">
    <source>
        <dbReference type="Proteomes" id="UP000325030"/>
    </source>
</evidence>
<name>A0A510DYL0_9CREN</name>
<dbReference type="KEGG" id="step:IC006_2636"/>
<accession>A0A510E6C8</accession>
<evidence type="ECO:0000313" key="3">
    <source>
        <dbReference type="Proteomes" id="UP000322983"/>
    </source>
</evidence>
<proteinExistence type="predicted"/>
<dbReference type="AlphaFoldDB" id="A0A510DYL0"/>
<gene>
    <name evidence="1" type="ORF">IC006_2636</name>
    <name evidence="2" type="ORF">IC007_2650</name>
</gene>
<protein>
    <submittedName>
        <fullName evidence="1">Uncharacterized protein</fullName>
    </submittedName>
</protein>
<reference evidence="4" key="1">
    <citation type="submission" date="2018-09" db="EMBL/GenBank/DDBJ databases">
        <title>Complete Genome Sequencing of Sulfolobus sp. JCM 16834.</title>
        <authorList>
            <person name="Kato S."/>
            <person name="Itoh T."/>
            <person name="Ohkuma M."/>
        </authorList>
    </citation>
    <scope>NUCLEOTIDE SEQUENCE [LARGE SCALE GENOMIC DNA]</scope>
    <source>
        <strain evidence="4">IC-007</strain>
    </source>
</reference>
<accession>A0A510DYL0</accession>
<dbReference type="OrthoDB" id="40519at2157"/>
<dbReference type="Proteomes" id="UP000325030">
    <property type="component" value="Chromosome"/>
</dbReference>
<dbReference type="Proteomes" id="UP000322983">
    <property type="component" value="Chromosome"/>
</dbReference>
<reference evidence="1 3" key="2">
    <citation type="journal article" date="2020" name="Int. J. Syst. Evol. Microbiol.">
        <title>Sulfuracidifex tepidarius gen. nov., sp. nov. and transfer of Sulfolobus metallicus Huber and Stetter 1992 to the genus Sulfuracidifex as Sulfuracidifex metallicus comb. nov.</title>
        <authorList>
            <person name="Itoh T."/>
            <person name="Miura T."/>
            <person name="Sakai H.D."/>
            <person name="Kato S."/>
            <person name="Ohkuma M."/>
            <person name="Takashina T."/>
        </authorList>
    </citation>
    <scope>NUCLEOTIDE SEQUENCE [LARGE SCALE GENOMIC DNA]</scope>
    <source>
        <strain evidence="1 3">IC-006</strain>
        <strain evidence="2">IC-007</strain>
    </source>
</reference>
<evidence type="ECO:0000313" key="2">
    <source>
        <dbReference type="EMBL" id="BBG28095.1"/>
    </source>
</evidence>
<organism evidence="1 3">
    <name type="scientific">Sulfuracidifex tepidarius</name>
    <dbReference type="NCBI Taxonomy" id="1294262"/>
    <lineage>
        <taxon>Archaea</taxon>
        <taxon>Thermoproteota</taxon>
        <taxon>Thermoprotei</taxon>
        <taxon>Sulfolobales</taxon>
        <taxon>Sulfolobaceae</taxon>
        <taxon>Sulfuracidifex</taxon>
    </lineage>
</organism>
<keyword evidence="3" id="KW-1185">Reference proteome</keyword>
<evidence type="ECO:0000313" key="1">
    <source>
        <dbReference type="EMBL" id="BBG25301.1"/>
    </source>
</evidence>
<dbReference type="STRING" id="1294262.GCA_001316085_01537"/>
<dbReference type="EMBL" id="AP018930">
    <property type="protein sequence ID" value="BBG28095.1"/>
    <property type="molecule type" value="Genomic_DNA"/>
</dbReference>
<sequence length="62" mass="7225">METDLKLVKAVLDVVKESLPEDCDEIIEKVSKRIVKDLKDKGAERAMMEWYGITEEDLKMIR</sequence>